<dbReference type="CDD" id="cd20262">
    <property type="entry name" value="Complex1_LYR_LYRM2"/>
    <property type="match status" value="1"/>
</dbReference>
<keyword evidence="4" id="KW-0496">Mitochondrion</keyword>
<comment type="similarity">
    <text evidence="2">Belongs to the complex I LYR family.</text>
</comment>
<evidence type="ECO:0000256" key="5">
    <source>
        <dbReference type="ARBA" id="ARBA00026235"/>
    </source>
</evidence>
<dbReference type="PANTHER" id="PTHR13675">
    <property type="entry name" value="LYR MOTIF-CONTAINING PROTEIN 2"/>
    <property type="match status" value="1"/>
</dbReference>
<dbReference type="RefSeq" id="XP_040773054.1">
    <property type="nucleotide sequence ID" value="XM_040916250.1"/>
</dbReference>
<comment type="subcellular location">
    <subcellularLocation>
        <location evidence="1">Mitochondrion</location>
    </subcellularLocation>
</comment>
<keyword evidence="9" id="KW-1185">Reference proteome</keyword>
<comment type="caution">
    <text evidence="8">The sequence shown here is derived from an EMBL/GenBank/DDBJ whole genome shotgun (WGS) entry which is preliminary data.</text>
</comment>
<reference evidence="8" key="1">
    <citation type="journal article" date="2020" name="Phytopathology">
        <title>Genome sequence of the chestnut blight fungus Cryphonectria parasitica EP155: A fundamental resource for an archetypical invasive plant pathogen.</title>
        <authorList>
            <person name="Crouch J.A."/>
            <person name="Dawe A."/>
            <person name="Aerts A."/>
            <person name="Barry K."/>
            <person name="Churchill A.C.L."/>
            <person name="Grimwood J."/>
            <person name="Hillman B."/>
            <person name="Milgroom M.G."/>
            <person name="Pangilinan J."/>
            <person name="Smith M."/>
            <person name="Salamov A."/>
            <person name="Schmutz J."/>
            <person name="Yadav J."/>
            <person name="Grigoriev I.V."/>
            <person name="Nuss D."/>
        </authorList>
    </citation>
    <scope>NUCLEOTIDE SEQUENCE</scope>
    <source>
        <strain evidence="8">EP155</strain>
    </source>
</reference>
<evidence type="ECO:0000313" key="8">
    <source>
        <dbReference type="EMBL" id="KAF3762075.1"/>
    </source>
</evidence>
<sequence>GPRSPRRGLGNTLSLDHFLQRARVLSFYRTILRGTRKISDPTVRDETRLFARHEIERHRNVQDIQHIRYLLSTGKTQWDSMERYIGGM</sequence>
<dbReference type="InterPro" id="IPR008011">
    <property type="entry name" value="Complex1_LYR_dom"/>
</dbReference>
<comment type="function">
    <text evidence="6">Involved in efficient integration of the N-module into mitochondrial respiratory chain complex I.</text>
</comment>
<evidence type="ECO:0000313" key="9">
    <source>
        <dbReference type="Proteomes" id="UP000803844"/>
    </source>
</evidence>
<evidence type="ECO:0000256" key="4">
    <source>
        <dbReference type="ARBA" id="ARBA00023128"/>
    </source>
</evidence>
<dbReference type="GO" id="GO:0005739">
    <property type="term" value="C:mitochondrion"/>
    <property type="evidence" value="ECO:0007669"/>
    <property type="project" value="UniProtKB-SubCell"/>
</dbReference>
<dbReference type="EMBL" id="MU032350">
    <property type="protein sequence ID" value="KAF3762075.1"/>
    <property type="molecule type" value="Genomic_DNA"/>
</dbReference>
<organism evidence="8 9">
    <name type="scientific">Cryphonectria parasitica (strain ATCC 38755 / EP155)</name>
    <dbReference type="NCBI Taxonomy" id="660469"/>
    <lineage>
        <taxon>Eukaryota</taxon>
        <taxon>Fungi</taxon>
        <taxon>Dikarya</taxon>
        <taxon>Ascomycota</taxon>
        <taxon>Pezizomycotina</taxon>
        <taxon>Sordariomycetes</taxon>
        <taxon>Sordariomycetidae</taxon>
        <taxon>Diaporthales</taxon>
        <taxon>Cryphonectriaceae</taxon>
        <taxon>Cryphonectria-Endothia species complex</taxon>
        <taxon>Cryphonectria</taxon>
    </lineage>
</organism>
<dbReference type="PANTHER" id="PTHR13675:SF0">
    <property type="entry name" value="LYR MOTIF-CONTAINING PROTEIN 2"/>
    <property type="match status" value="1"/>
</dbReference>
<keyword evidence="3" id="KW-0809">Transit peptide</keyword>
<feature type="non-terminal residue" evidence="8">
    <location>
        <position position="1"/>
    </location>
</feature>
<dbReference type="Proteomes" id="UP000803844">
    <property type="component" value="Unassembled WGS sequence"/>
</dbReference>
<evidence type="ECO:0000256" key="3">
    <source>
        <dbReference type="ARBA" id="ARBA00022946"/>
    </source>
</evidence>
<accession>A0A9P4XWX7</accession>
<gene>
    <name evidence="8" type="ORF">M406DRAFT_244156</name>
</gene>
<proteinExistence type="inferred from homology"/>
<dbReference type="GeneID" id="63833379"/>
<feature type="non-terminal residue" evidence="8">
    <location>
        <position position="88"/>
    </location>
</feature>
<name>A0A9P4XWX7_CRYP1</name>
<evidence type="ECO:0000256" key="1">
    <source>
        <dbReference type="ARBA" id="ARBA00004173"/>
    </source>
</evidence>
<evidence type="ECO:0000256" key="6">
    <source>
        <dbReference type="ARBA" id="ARBA00044735"/>
    </source>
</evidence>
<evidence type="ECO:0000259" key="7">
    <source>
        <dbReference type="Pfam" id="PF05347"/>
    </source>
</evidence>
<dbReference type="Pfam" id="PF05347">
    <property type="entry name" value="Complex1_LYR"/>
    <property type="match status" value="1"/>
</dbReference>
<evidence type="ECO:0000256" key="2">
    <source>
        <dbReference type="ARBA" id="ARBA00009508"/>
    </source>
</evidence>
<dbReference type="AlphaFoldDB" id="A0A9P4XWX7"/>
<dbReference type="InterPro" id="IPR045293">
    <property type="entry name" value="Complex1_LYR_LYRM2"/>
</dbReference>
<protein>
    <recommendedName>
        <fullName evidence="5">LYR motif-containing protein 2</fullName>
    </recommendedName>
</protein>
<dbReference type="OrthoDB" id="74240at2759"/>
<feature type="domain" description="Complex 1 LYR protein" evidence="7">
    <location>
        <begin position="23"/>
        <end position="79"/>
    </location>
</feature>